<keyword evidence="4" id="KW-1133">Transmembrane helix</keyword>
<keyword evidence="1" id="KW-0808">Transferase</keyword>
<evidence type="ECO:0000256" key="4">
    <source>
        <dbReference type="SAM" id="Phobius"/>
    </source>
</evidence>
<evidence type="ECO:0000256" key="2">
    <source>
        <dbReference type="ARBA" id="ARBA00022777"/>
    </source>
</evidence>
<dbReference type="InterPro" id="IPR011110">
    <property type="entry name" value="Reg_prop"/>
</dbReference>
<protein>
    <recommendedName>
        <fullName evidence="5">Histidine kinase/HSP90-like ATPase domain-containing protein</fullName>
    </recommendedName>
</protein>
<dbReference type="PANTHER" id="PTHR24421">
    <property type="entry name" value="NITRATE/NITRITE SENSOR PROTEIN NARX-RELATED"/>
    <property type="match status" value="1"/>
</dbReference>
<dbReference type="GO" id="GO:0000155">
    <property type="term" value="F:phosphorelay sensor kinase activity"/>
    <property type="evidence" value="ECO:0007669"/>
    <property type="project" value="InterPro"/>
</dbReference>
<keyword evidence="4" id="KW-0812">Transmembrane</keyword>
<evidence type="ECO:0000313" key="7">
    <source>
        <dbReference type="Proteomes" id="UP000589292"/>
    </source>
</evidence>
<dbReference type="Gene3D" id="1.20.5.1930">
    <property type="match status" value="1"/>
</dbReference>
<dbReference type="PANTHER" id="PTHR24421:SF62">
    <property type="entry name" value="SENSORY TRANSDUCTION HISTIDINE KINASE"/>
    <property type="match status" value="1"/>
</dbReference>
<keyword evidence="7" id="KW-1185">Reference proteome</keyword>
<evidence type="ECO:0000313" key="6">
    <source>
        <dbReference type="EMBL" id="MBA1375133.1"/>
    </source>
</evidence>
<dbReference type="Gene3D" id="3.30.565.10">
    <property type="entry name" value="Histidine kinase-like ATPase, C-terminal domain"/>
    <property type="match status" value="1"/>
</dbReference>
<sequence length="994" mass="108824">MSFDGLRLKGLRAGLALLLLAVLAPLCGAQPMAAEADPSLPLPGYKLHHWSLEEGSPSRINAIAQSRDGFLWIGGVDGLFRFDGIRFERIGPRPTDPDRIVVARLLAARDGTLWIGLARRKGMMVWHNGRLADAGMPNPSREVSDIAQGPDGAIWVTRGGRGTQSLARWHKGRWTEFDTRSGLPEKPAWNPLFARDGTLWLTIEDAVYRKAANADRFVPTGITTEPRATLAEAPDGTIWLTEKTRTRPIARNGQVIRDSSGFAIPFGIRTVFDRQGDLWIATWSDGVFRVRTPASPTRTLAHLTTRNGLLSDPVRAVFEDREGNVWIGGEMGLNMVRKVPISPALGVPSDPATNRMLATDSAGHVYAANDTTLFEIRPGEQARAIFTSPTVIEAICAARGEGIWIVLRGKAMRWVGGRIGATSPLPDSFAANSCGEDADRRLWLPALQKGLFVLERDRARAWPGVVGKTHIPGNVAIMADGRAAIHFRGEAPVGNSALPFVALDDKAVASDGIEGLLPGRRTLFTSGAAGLAAPLLPGKPLLDSGRYPWASSINGMVQTEAGDTWTIGDLGVVRLRTADLDRAFARPGAVVPYRLFDFREGLGSFAQKSSGAQIVSGRDGRIWFATRDTIETVDPATFVRNDRPPDKMIRALTVGQQTVMARPGIRLDANVTALAIEYTATVLAAPDRARFRYRLIGQQDQWIDAGPRRTATFSDLGPGDYRFELMAANEDGVWSREPAVLEFTIAHAIHQTWWFRSLALLALLGLLYLLYTLRLQQVSSRVRVRMLVRTSERERIARELHDTMIQGVQGLILRFQAVADRFAHDPEAQAILQPALERAEEVLVEGRDRVTGLRTPRLRDFCEELARLLGNGMYPQDRIAPIQLTQIPRPIAPEIIDDLLAVLGEALNNAVAHSQASRIELGVRFGRWTFGAYVRDNGIGMHETIISDGGRPGHFGLLGMKERIEAIGGKLIVESANGFGTVVELQIPARVAYA</sequence>
<dbReference type="Pfam" id="PF07495">
    <property type="entry name" value="Y_Y_Y"/>
    <property type="match status" value="1"/>
</dbReference>
<dbReference type="SMART" id="SM00387">
    <property type="entry name" value="HATPase_c"/>
    <property type="match status" value="1"/>
</dbReference>
<dbReference type="InterPro" id="IPR036890">
    <property type="entry name" value="HATPase_C_sf"/>
</dbReference>
<evidence type="ECO:0000256" key="1">
    <source>
        <dbReference type="ARBA" id="ARBA00022679"/>
    </source>
</evidence>
<dbReference type="InterPro" id="IPR013783">
    <property type="entry name" value="Ig-like_fold"/>
</dbReference>
<dbReference type="Gene3D" id="2.130.10.10">
    <property type="entry name" value="YVTN repeat-like/Quinoprotein amine dehydrogenase"/>
    <property type="match status" value="1"/>
</dbReference>
<comment type="caution">
    <text evidence="6">The sequence shown here is derived from an EMBL/GenBank/DDBJ whole genome shotgun (WGS) entry which is preliminary data.</text>
</comment>
<dbReference type="InterPro" id="IPR011123">
    <property type="entry name" value="Y_Y_Y"/>
</dbReference>
<dbReference type="InterPro" id="IPR050482">
    <property type="entry name" value="Sensor_HK_TwoCompSys"/>
</dbReference>
<proteinExistence type="predicted"/>
<keyword evidence="4" id="KW-0472">Membrane</keyword>
<dbReference type="CDD" id="cd16917">
    <property type="entry name" value="HATPase_UhpB-NarQ-NarX-like"/>
    <property type="match status" value="1"/>
</dbReference>
<dbReference type="Gene3D" id="2.60.40.10">
    <property type="entry name" value="Immunoglobulins"/>
    <property type="match status" value="1"/>
</dbReference>
<dbReference type="Proteomes" id="UP000589292">
    <property type="component" value="Unassembled WGS sequence"/>
</dbReference>
<dbReference type="InterPro" id="IPR003594">
    <property type="entry name" value="HATPase_dom"/>
</dbReference>
<gene>
    <name evidence="6" type="ORF">FG486_12355</name>
</gene>
<accession>A0A7V8RET3</accession>
<keyword evidence="2" id="KW-0418">Kinase</keyword>
<dbReference type="GO" id="GO:0046983">
    <property type="term" value="F:protein dimerization activity"/>
    <property type="evidence" value="ECO:0007669"/>
    <property type="project" value="InterPro"/>
</dbReference>
<dbReference type="AlphaFoldDB" id="A0A7V8RET3"/>
<dbReference type="Pfam" id="PF07730">
    <property type="entry name" value="HisKA_3"/>
    <property type="match status" value="1"/>
</dbReference>
<dbReference type="Pfam" id="PF07494">
    <property type="entry name" value="Reg_prop"/>
    <property type="match status" value="1"/>
</dbReference>
<dbReference type="InterPro" id="IPR011712">
    <property type="entry name" value="Sig_transdc_His_kin_sub3_dim/P"/>
</dbReference>
<name>A0A7V8RET3_9SPHN</name>
<dbReference type="InterPro" id="IPR015943">
    <property type="entry name" value="WD40/YVTN_repeat-like_dom_sf"/>
</dbReference>
<dbReference type="EMBL" id="VDES01000002">
    <property type="protein sequence ID" value="MBA1375133.1"/>
    <property type="molecule type" value="Genomic_DNA"/>
</dbReference>
<dbReference type="GO" id="GO:0016020">
    <property type="term" value="C:membrane"/>
    <property type="evidence" value="ECO:0007669"/>
    <property type="project" value="InterPro"/>
</dbReference>
<evidence type="ECO:0000259" key="5">
    <source>
        <dbReference type="SMART" id="SM00387"/>
    </source>
</evidence>
<feature type="domain" description="Histidine kinase/HSP90-like ATPase" evidence="5">
    <location>
        <begin position="894"/>
        <end position="991"/>
    </location>
</feature>
<dbReference type="SUPFAM" id="SSF55874">
    <property type="entry name" value="ATPase domain of HSP90 chaperone/DNA topoisomerase II/histidine kinase"/>
    <property type="match status" value="1"/>
</dbReference>
<dbReference type="RefSeq" id="WP_181267717.1">
    <property type="nucleotide sequence ID" value="NZ_BAAAGB010000001.1"/>
</dbReference>
<dbReference type="Pfam" id="PF02518">
    <property type="entry name" value="HATPase_c"/>
    <property type="match status" value="1"/>
</dbReference>
<organism evidence="6 7">
    <name type="scientific">Sphingomonas ursincola</name>
    <dbReference type="NCBI Taxonomy" id="56361"/>
    <lineage>
        <taxon>Bacteria</taxon>
        <taxon>Pseudomonadati</taxon>
        <taxon>Pseudomonadota</taxon>
        <taxon>Alphaproteobacteria</taxon>
        <taxon>Sphingomonadales</taxon>
        <taxon>Sphingomonadaceae</taxon>
        <taxon>Sphingomonas</taxon>
    </lineage>
</organism>
<evidence type="ECO:0000256" key="3">
    <source>
        <dbReference type="ARBA" id="ARBA00023012"/>
    </source>
</evidence>
<keyword evidence="3" id="KW-0902">Two-component regulatory system</keyword>
<reference evidence="6 7" key="1">
    <citation type="journal article" date="1994" name="Int. J. Syst. Bacteriol.">
        <title>Phylogenetic positions of novel aerobic, bacteriochlorophyll a-containing bacteria and description of Roseococcus thiosulfatophilus gen. nov., sp. nov., Erythromicrobium ramosum gen. nov., sp. nov., and Erythrobacter litoralis sp. nov.</title>
        <authorList>
            <person name="Yurkov V."/>
            <person name="Stackebrandt E."/>
            <person name="Holmes A."/>
            <person name="Fuerst J.A."/>
            <person name="Hugenholtz P."/>
            <person name="Golecki J."/>
            <person name="Gad'on N."/>
            <person name="Gorlenko V.M."/>
            <person name="Kompantseva E.I."/>
            <person name="Drews G."/>
        </authorList>
    </citation>
    <scope>NUCLEOTIDE SEQUENCE [LARGE SCALE GENOMIC DNA]</scope>
    <source>
        <strain evidence="6 7">KR-99</strain>
    </source>
</reference>
<feature type="transmembrane region" description="Helical" evidence="4">
    <location>
        <begin position="753"/>
        <end position="773"/>
    </location>
</feature>
<dbReference type="SUPFAM" id="SSF63829">
    <property type="entry name" value="Calcium-dependent phosphotriesterase"/>
    <property type="match status" value="2"/>
</dbReference>